<comment type="similarity">
    <text evidence="2">Belongs to the AzlC family.</text>
</comment>
<reference evidence="9 10" key="1">
    <citation type="journal article" date="2014" name="BMC Genomics">
        <title>Comparison of environmental and isolate Sulfobacillus genomes reveals diverse carbon, sulfur, nitrogen, and hydrogen metabolisms.</title>
        <authorList>
            <person name="Justice N.B."/>
            <person name="Norman A."/>
            <person name="Brown C.T."/>
            <person name="Singh A."/>
            <person name="Thomas B.C."/>
            <person name="Banfield J.F."/>
        </authorList>
    </citation>
    <scope>NUCLEOTIDE SEQUENCE [LARGE SCALE GENOMIC DNA]</scope>
    <source>
        <strain evidence="9">AMDSBA5</strain>
    </source>
</reference>
<protein>
    <recommendedName>
        <fullName evidence="11">4-azaleucine resistance transporter AzlC</fullName>
    </recommendedName>
</protein>
<evidence type="ECO:0000256" key="4">
    <source>
        <dbReference type="ARBA" id="ARBA00022475"/>
    </source>
</evidence>
<evidence type="ECO:0000256" key="8">
    <source>
        <dbReference type="SAM" id="Phobius"/>
    </source>
</evidence>
<evidence type="ECO:0000256" key="5">
    <source>
        <dbReference type="ARBA" id="ARBA00022692"/>
    </source>
</evidence>
<keyword evidence="5 8" id="KW-0812">Transmembrane</keyword>
<dbReference type="Proteomes" id="UP000242705">
    <property type="component" value="Unassembled WGS sequence"/>
</dbReference>
<feature type="transmembrane region" description="Helical" evidence="8">
    <location>
        <begin position="49"/>
        <end position="66"/>
    </location>
</feature>
<evidence type="ECO:0000256" key="6">
    <source>
        <dbReference type="ARBA" id="ARBA00022989"/>
    </source>
</evidence>
<feature type="transmembrane region" description="Helical" evidence="8">
    <location>
        <begin position="86"/>
        <end position="107"/>
    </location>
</feature>
<evidence type="ECO:0000256" key="7">
    <source>
        <dbReference type="ARBA" id="ARBA00023136"/>
    </source>
</evidence>
<evidence type="ECO:0000313" key="9">
    <source>
        <dbReference type="EMBL" id="PSR27286.1"/>
    </source>
</evidence>
<feature type="transmembrane region" description="Helical" evidence="8">
    <location>
        <begin position="207"/>
        <end position="227"/>
    </location>
</feature>
<evidence type="ECO:0008006" key="11">
    <source>
        <dbReference type="Google" id="ProtNLM"/>
    </source>
</evidence>
<evidence type="ECO:0000256" key="3">
    <source>
        <dbReference type="ARBA" id="ARBA00022448"/>
    </source>
</evidence>
<dbReference type="GO" id="GO:1903785">
    <property type="term" value="P:L-valine transmembrane transport"/>
    <property type="evidence" value="ECO:0007669"/>
    <property type="project" value="TreeGrafter"/>
</dbReference>
<keyword evidence="3" id="KW-0813">Transport</keyword>
<dbReference type="PANTHER" id="PTHR34979:SF1">
    <property type="entry name" value="INNER MEMBRANE PROTEIN YGAZ"/>
    <property type="match status" value="1"/>
</dbReference>
<dbReference type="GO" id="GO:0005886">
    <property type="term" value="C:plasma membrane"/>
    <property type="evidence" value="ECO:0007669"/>
    <property type="project" value="UniProtKB-SubCell"/>
</dbReference>
<dbReference type="AlphaFoldDB" id="A0A2T2WYK1"/>
<dbReference type="EMBL" id="PXYX01000014">
    <property type="protein sequence ID" value="PSR27286.1"/>
    <property type="molecule type" value="Genomic_DNA"/>
</dbReference>
<keyword evidence="7 8" id="KW-0472">Membrane</keyword>
<comment type="subcellular location">
    <subcellularLocation>
        <location evidence="1">Cell membrane</location>
        <topology evidence="1">Multi-pass membrane protein</topology>
    </subcellularLocation>
</comment>
<proteinExistence type="inferred from homology"/>
<feature type="transmembrane region" description="Helical" evidence="8">
    <location>
        <begin position="6"/>
        <end position="29"/>
    </location>
</feature>
<organism evidence="9 10">
    <name type="scientific">Sulfobacillus thermosulfidooxidans</name>
    <dbReference type="NCBI Taxonomy" id="28034"/>
    <lineage>
        <taxon>Bacteria</taxon>
        <taxon>Bacillati</taxon>
        <taxon>Bacillota</taxon>
        <taxon>Clostridia</taxon>
        <taxon>Eubacteriales</taxon>
        <taxon>Clostridiales Family XVII. Incertae Sedis</taxon>
        <taxon>Sulfobacillus</taxon>
    </lineage>
</organism>
<name>A0A2T2WYK1_SULTH</name>
<keyword evidence="4" id="KW-1003">Cell membrane</keyword>
<dbReference type="PANTHER" id="PTHR34979">
    <property type="entry name" value="INNER MEMBRANE PROTEIN YGAZ"/>
    <property type="match status" value="1"/>
</dbReference>
<sequence>MAFEFFVITGWGGFGLHPNGAVVGIFLCLANNIEKNSGRMMSEMHPKTFRVLTPIQEGFPIFLGYLPPSMAFGMTAQQYHWLPWQILATSAILYAGTSQFVLLSLLISTHASVWSSIVTVWLINLRHVTYGPALTLASKTKRSIKEILLVGWGLTDEVFATLCRPFHRDDDQKAHILYLLTITVIAYGGWLSGTLMGIFFGQALLKQIPHASLALHFALPALFLFILTTSLSHHRQWHLGPLRVLGMGLGFYLIAKSLNWGMTSVLVAAILASSIEVFWRAHKMPLHEVG</sequence>
<evidence type="ECO:0000313" key="10">
    <source>
        <dbReference type="Proteomes" id="UP000242705"/>
    </source>
</evidence>
<feature type="transmembrane region" description="Helical" evidence="8">
    <location>
        <begin position="176"/>
        <end position="201"/>
    </location>
</feature>
<feature type="transmembrane region" description="Helical" evidence="8">
    <location>
        <begin position="261"/>
        <end position="279"/>
    </location>
</feature>
<accession>A0A2T2WYK1</accession>
<keyword evidence="6 8" id="KW-1133">Transmembrane helix</keyword>
<evidence type="ECO:0000256" key="2">
    <source>
        <dbReference type="ARBA" id="ARBA00010735"/>
    </source>
</evidence>
<dbReference type="Pfam" id="PF03591">
    <property type="entry name" value="AzlC"/>
    <property type="match status" value="1"/>
</dbReference>
<gene>
    <name evidence="9" type="ORF">C7B47_08750</name>
</gene>
<dbReference type="InterPro" id="IPR011606">
    <property type="entry name" value="Brnchd-chn_aa_trnsp_permease"/>
</dbReference>
<comment type="caution">
    <text evidence="9">The sequence shown here is derived from an EMBL/GenBank/DDBJ whole genome shotgun (WGS) entry which is preliminary data.</text>
</comment>
<evidence type="ECO:0000256" key="1">
    <source>
        <dbReference type="ARBA" id="ARBA00004651"/>
    </source>
</evidence>